<evidence type="ECO:0000259" key="1">
    <source>
        <dbReference type="PROSITE" id="PS50943"/>
    </source>
</evidence>
<name>A0ABP3UPE4_9CLOT</name>
<dbReference type="Gene3D" id="1.10.260.40">
    <property type="entry name" value="lambda repressor-like DNA-binding domains"/>
    <property type="match status" value="1"/>
</dbReference>
<dbReference type="PROSITE" id="PS50943">
    <property type="entry name" value="HTH_CROC1"/>
    <property type="match status" value="1"/>
</dbReference>
<evidence type="ECO:0000313" key="2">
    <source>
        <dbReference type="EMBL" id="GAA0739984.1"/>
    </source>
</evidence>
<dbReference type="SUPFAM" id="SSF47413">
    <property type="entry name" value="lambda repressor-like DNA-binding domains"/>
    <property type="match status" value="1"/>
</dbReference>
<comment type="caution">
    <text evidence="2">The sequence shown here is derived from an EMBL/GenBank/DDBJ whole genome shotgun (WGS) entry which is preliminary data.</text>
</comment>
<dbReference type="SMART" id="SM00530">
    <property type="entry name" value="HTH_XRE"/>
    <property type="match status" value="1"/>
</dbReference>
<sequence length="72" mass="8385">MLNGNEIRNIRLKLGYTSKDVEKLSKNPRFNTSISKSYLEELERGDKMNPSFEKIVVLSQVLRCKLDDLVLR</sequence>
<organism evidence="2 3">
    <name type="scientific">Clostridium oceanicum</name>
    <dbReference type="NCBI Taxonomy" id="1543"/>
    <lineage>
        <taxon>Bacteria</taxon>
        <taxon>Bacillati</taxon>
        <taxon>Bacillota</taxon>
        <taxon>Clostridia</taxon>
        <taxon>Eubacteriales</taxon>
        <taxon>Clostridiaceae</taxon>
        <taxon>Clostridium</taxon>
    </lineage>
</organism>
<dbReference type="Proteomes" id="UP001501510">
    <property type="component" value="Unassembled WGS sequence"/>
</dbReference>
<dbReference type="CDD" id="cd00093">
    <property type="entry name" value="HTH_XRE"/>
    <property type="match status" value="1"/>
</dbReference>
<gene>
    <name evidence="2" type="ORF">GCM10008906_19370</name>
</gene>
<reference evidence="3" key="1">
    <citation type="journal article" date="2019" name="Int. J. Syst. Evol. Microbiol.">
        <title>The Global Catalogue of Microorganisms (GCM) 10K type strain sequencing project: providing services to taxonomists for standard genome sequencing and annotation.</title>
        <authorList>
            <consortium name="The Broad Institute Genomics Platform"/>
            <consortium name="The Broad Institute Genome Sequencing Center for Infectious Disease"/>
            <person name="Wu L."/>
            <person name="Ma J."/>
        </authorList>
    </citation>
    <scope>NUCLEOTIDE SEQUENCE [LARGE SCALE GENOMIC DNA]</scope>
    <source>
        <strain evidence="3">JCM 1407</strain>
    </source>
</reference>
<dbReference type="EMBL" id="BAAACG010000009">
    <property type="protein sequence ID" value="GAA0739984.1"/>
    <property type="molecule type" value="Genomic_DNA"/>
</dbReference>
<keyword evidence="3" id="KW-1185">Reference proteome</keyword>
<dbReference type="Pfam" id="PF01381">
    <property type="entry name" value="HTH_3"/>
    <property type="match status" value="1"/>
</dbReference>
<feature type="domain" description="HTH cro/C1-type" evidence="1">
    <location>
        <begin position="7"/>
        <end position="69"/>
    </location>
</feature>
<dbReference type="RefSeq" id="WP_343761181.1">
    <property type="nucleotide sequence ID" value="NZ_BAAACG010000009.1"/>
</dbReference>
<accession>A0ABP3UPE4</accession>
<dbReference type="InterPro" id="IPR010982">
    <property type="entry name" value="Lambda_DNA-bd_dom_sf"/>
</dbReference>
<protein>
    <submittedName>
        <fullName evidence="2">Helix-turn-helix transcriptional regulator</fullName>
    </submittedName>
</protein>
<dbReference type="InterPro" id="IPR001387">
    <property type="entry name" value="Cro/C1-type_HTH"/>
</dbReference>
<evidence type="ECO:0000313" key="3">
    <source>
        <dbReference type="Proteomes" id="UP001501510"/>
    </source>
</evidence>
<proteinExistence type="predicted"/>